<proteinExistence type="predicted"/>
<dbReference type="PATRIC" id="fig|1590043.3.peg.1781"/>
<gene>
    <name evidence="4" type="ORF">HT99x_006845</name>
    <name evidence="3" type="ORF">HT99x_01745</name>
</gene>
<feature type="signal peptide" evidence="2">
    <location>
        <begin position="1"/>
        <end position="28"/>
    </location>
</feature>
<reference evidence="3" key="1">
    <citation type="submission" date="2015-09" db="EMBL/GenBank/DDBJ databases">
        <title>Draft Genome Sequences of Two Novel Amoeba-resistant Intranuclear Bacteria, Candidatus Berkiella cookevillensis and Candidatus Berkiella aquae.</title>
        <authorList>
            <person name="Mehari Y.T."/>
            <person name="Arivett B.A."/>
            <person name="Farone A.L."/>
            <person name="Gunderson J.H."/>
            <person name="Farone M.B."/>
        </authorList>
    </citation>
    <scope>NUCLEOTIDE SEQUENCE [LARGE SCALE GENOMIC DNA]</scope>
    <source>
        <strain evidence="3">HT99</strain>
    </source>
</reference>
<feature type="compositionally biased region" description="Low complexity" evidence="1">
    <location>
        <begin position="379"/>
        <end position="398"/>
    </location>
</feature>
<feature type="compositionally biased region" description="Basic and acidic residues" evidence="1">
    <location>
        <begin position="364"/>
        <end position="378"/>
    </location>
</feature>
<evidence type="ECO:0000313" key="4">
    <source>
        <dbReference type="EMBL" id="MCS5711144.1"/>
    </source>
</evidence>
<dbReference type="OrthoDB" id="9852170at2"/>
<sequence>MNTLKSKKRALCNLLLLSALCIPGISMADADTVNAINQMNSDVSGRLDSSKEIVQKILDKHDISNKEMVTALINYWAKESIQRYGYDEQRLFQVAPGSLWASKAGAEAGVLNFEKLALDITNRSMINSLGLLSGQKQITIGGVTVDFESTPAYGALELYRSMSSFFSGGDTANLKNINAGALLQATNLTDAGFTKDDSQSLVNMLVNPFPTNDPDITAKLKSGSKLDGSQMEQLGEMLAQYAVIGVSANAWADIVARRSPPDTSGSGGGSTDSKTVMQIMKETSESRFTSKDWYAAIGTASEAALLREIAHMMAYNQWVQYQQFRMAEQQVSLLASLNAIMAKMNKGVDKMNAELAKAQAEAKLQADKANKELEDQKAAAEQQAKDAQNQSSGSSSGQ</sequence>
<reference evidence="4" key="2">
    <citation type="journal article" date="2016" name="Genome Announc.">
        <title>Draft Genome Sequences of Two Novel Amoeba-Resistant Intranuclear Bacteria, 'Candidatus Berkiella cookevillensis' and 'Candidatus Berkiella aquae'.</title>
        <authorList>
            <person name="Mehari Y.T."/>
            <person name="Arivett B.A."/>
            <person name="Farone A.L."/>
            <person name="Gunderson J.H."/>
            <person name="Farone M.B."/>
        </authorList>
    </citation>
    <scope>NUCLEOTIDE SEQUENCE</scope>
    <source>
        <strain evidence="4">HT99</strain>
    </source>
</reference>
<organism evidence="3">
    <name type="scientific">Candidatus Berkiella aquae</name>
    <dbReference type="NCBI Taxonomy" id="295108"/>
    <lineage>
        <taxon>Bacteria</taxon>
        <taxon>Pseudomonadati</taxon>
        <taxon>Pseudomonadota</taxon>
        <taxon>Gammaproteobacteria</taxon>
        <taxon>Candidatus Berkiellales</taxon>
        <taxon>Candidatus Berkiellaceae</taxon>
        <taxon>Candidatus Berkiella</taxon>
    </lineage>
</organism>
<comment type="caution">
    <text evidence="3">The sequence shown here is derived from an EMBL/GenBank/DDBJ whole genome shotgun (WGS) entry which is preliminary data.</text>
</comment>
<protein>
    <submittedName>
        <fullName evidence="3">Uncharacterized protein</fullName>
    </submittedName>
</protein>
<reference evidence="4" key="3">
    <citation type="submission" date="2021-06" db="EMBL/GenBank/DDBJ databases">
        <title>Genomic Description and Analysis of Intracellular Bacteria, Candidatus Berkiella cookevillensis and Candidatus Berkiella aquae.</title>
        <authorList>
            <person name="Kidane D.T."/>
            <person name="Mehari Y.T."/>
            <person name="Rice F.C."/>
            <person name="Arivett B.A."/>
            <person name="Farone A.L."/>
            <person name="Berk S.G."/>
            <person name="Farone M.B."/>
        </authorList>
    </citation>
    <scope>NUCLEOTIDE SEQUENCE</scope>
    <source>
        <strain evidence="4">HT99</strain>
    </source>
</reference>
<feature type="region of interest" description="Disordered" evidence="1">
    <location>
        <begin position="362"/>
        <end position="398"/>
    </location>
</feature>
<evidence type="ECO:0000256" key="2">
    <source>
        <dbReference type="SAM" id="SignalP"/>
    </source>
</evidence>
<dbReference type="Proteomes" id="UP000051497">
    <property type="component" value="Unassembled WGS sequence"/>
</dbReference>
<dbReference type="AlphaFoldDB" id="A0A0Q9YKG5"/>
<dbReference type="EMBL" id="LKAJ02000001">
    <property type="protein sequence ID" value="MCS5711144.1"/>
    <property type="molecule type" value="Genomic_DNA"/>
</dbReference>
<keyword evidence="5" id="KW-1185">Reference proteome</keyword>
<evidence type="ECO:0000313" key="3">
    <source>
        <dbReference type="EMBL" id="KRG21189.1"/>
    </source>
</evidence>
<dbReference type="RefSeq" id="WP_075066369.1">
    <property type="nucleotide sequence ID" value="NZ_LKAJ02000001.1"/>
</dbReference>
<feature type="chain" id="PRO_5043129667" evidence="2">
    <location>
        <begin position="29"/>
        <end position="398"/>
    </location>
</feature>
<dbReference type="STRING" id="295108.HT99x_01745"/>
<name>A0A0Q9YKG5_9GAMM</name>
<evidence type="ECO:0000256" key="1">
    <source>
        <dbReference type="SAM" id="MobiDB-lite"/>
    </source>
</evidence>
<accession>A0A0Q9YKG5</accession>
<dbReference type="EMBL" id="LKAJ01000006">
    <property type="protein sequence ID" value="KRG21189.1"/>
    <property type="molecule type" value="Genomic_DNA"/>
</dbReference>
<keyword evidence="2" id="KW-0732">Signal</keyword>
<evidence type="ECO:0000313" key="5">
    <source>
        <dbReference type="Proteomes" id="UP000051497"/>
    </source>
</evidence>